<dbReference type="EMBL" id="MK562505">
    <property type="protein sequence ID" value="QBP33198.1"/>
    <property type="molecule type" value="Genomic_DNA"/>
</dbReference>
<gene>
    <name evidence="2" type="ORF">Silverhawkium_gp112</name>
</gene>
<keyword evidence="1" id="KW-1133">Transmembrane helix</keyword>
<proteinExistence type="predicted"/>
<feature type="transmembrane region" description="Helical" evidence="1">
    <location>
        <begin position="7"/>
        <end position="26"/>
    </location>
</feature>
<evidence type="ECO:0000313" key="3">
    <source>
        <dbReference type="Proteomes" id="UP000295288"/>
    </source>
</evidence>
<dbReference type="Proteomes" id="UP000295288">
    <property type="component" value="Segment"/>
</dbReference>
<name>A0A482JGX1_9CAUD</name>
<reference evidence="2 3" key="1">
    <citation type="submission" date="2019-02" db="EMBL/GenBank/DDBJ databases">
        <title>A cornucopia of Shigella phages from the Cornhusker state.</title>
        <authorList>
            <person name="Doore S.M."/>
            <person name="Schrad J.R."/>
            <person name="Perrett H.R."/>
            <person name="Dover J.A."/>
            <person name="Schrad K.P."/>
            <person name="Dean W.F."/>
            <person name="Parent K.N."/>
        </authorList>
    </citation>
    <scope>NUCLEOTIDE SEQUENCE [LARGE SCALE GENOMIC DNA]</scope>
</reference>
<organism evidence="2 3">
    <name type="scientific">Shigella phage Silverhawkium</name>
    <dbReference type="NCBI Taxonomy" id="2530185"/>
    <lineage>
        <taxon>Viruses</taxon>
        <taxon>Duplodnaviria</taxon>
        <taxon>Heunggongvirae</taxon>
        <taxon>Uroviricota</taxon>
        <taxon>Caudoviricetes</taxon>
        <taxon>Andersonviridae</taxon>
        <taxon>Ounavirinae</taxon>
        <taxon>Mooglevirus</taxon>
        <taxon>Mooglevirus silverhawkium</taxon>
    </lineage>
</organism>
<evidence type="ECO:0000256" key="1">
    <source>
        <dbReference type="SAM" id="Phobius"/>
    </source>
</evidence>
<sequence>MMEVIKNPILCGMIVSVVIPFGLLIASEIQDYFFNKKLAKANQNK</sequence>
<protein>
    <submittedName>
        <fullName evidence="2">Uncharacterized protein</fullName>
    </submittedName>
</protein>
<accession>A0A482JGX1</accession>
<keyword evidence="1" id="KW-0472">Membrane</keyword>
<keyword evidence="1" id="KW-0812">Transmembrane</keyword>
<keyword evidence="3" id="KW-1185">Reference proteome</keyword>
<evidence type="ECO:0000313" key="2">
    <source>
        <dbReference type="EMBL" id="QBP33198.1"/>
    </source>
</evidence>